<gene>
    <name evidence="9" type="ORF">CGLO_07236</name>
</gene>
<dbReference type="AlphaFoldDB" id="T0KCF9"/>
<evidence type="ECO:0000256" key="3">
    <source>
        <dbReference type="ARBA" id="ARBA00022989"/>
    </source>
</evidence>
<keyword evidence="3 6" id="KW-1133">Transmembrane helix</keyword>
<dbReference type="GO" id="GO:0071944">
    <property type="term" value="C:cell periphery"/>
    <property type="evidence" value="ECO:0007669"/>
    <property type="project" value="UniProtKB-ARBA"/>
</dbReference>
<evidence type="ECO:0000256" key="6">
    <source>
        <dbReference type="SAM" id="Phobius"/>
    </source>
</evidence>
<dbReference type="InterPro" id="IPR051694">
    <property type="entry name" value="Immunoregulatory_rcpt-like"/>
</dbReference>
<evidence type="ECO:0000256" key="4">
    <source>
        <dbReference type="ARBA" id="ARBA00023136"/>
    </source>
</evidence>
<dbReference type="PROSITE" id="PS51767">
    <property type="entry name" value="PEPTIDASE_A1"/>
    <property type="match status" value="1"/>
</dbReference>
<dbReference type="PANTHER" id="PTHR15549">
    <property type="entry name" value="PAIRED IMMUNOGLOBULIN-LIKE TYPE 2 RECEPTOR"/>
    <property type="match status" value="1"/>
</dbReference>
<dbReference type="InterPro" id="IPR033121">
    <property type="entry name" value="PEPTIDASE_A1"/>
</dbReference>
<dbReference type="HOGENOM" id="CLU_028892_1_0_1"/>
<keyword evidence="2 6" id="KW-0812">Transmembrane</keyword>
<dbReference type="InterPro" id="IPR021109">
    <property type="entry name" value="Peptidase_aspartic_dom_sf"/>
</dbReference>
<dbReference type="OMA" id="NSTSFWN"/>
<feature type="domain" description="Peptidase A1" evidence="8">
    <location>
        <begin position="41"/>
        <end position="393"/>
    </location>
</feature>
<evidence type="ECO:0000256" key="2">
    <source>
        <dbReference type="ARBA" id="ARBA00022692"/>
    </source>
</evidence>
<dbReference type="OrthoDB" id="5361565at2759"/>
<proteinExistence type="predicted"/>
<dbReference type="Proteomes" id="UP000015530">
    <property type="component" value="Unassembled WGS sequence"/>
</dbReference>
<evidence type="ECO:0000256" key="5">
    <source>
        <dbReference type="SAM" id="MobiDB-lite"/>
    </source>
</evidence>
<comment type="caution">
    <text evidence="9">The sequence shown here is derived from an EMBL/GenBank/DDBJ whole genome shotgun (WGS) entry which is preliminary data.</text>
</comment>
<keyword evidence="4 6" id="KW-0472">Membrane</keyword>
<dbReference type="STRING" id="1237896.T0KCF9"/>
<reference evidence="10" key="1">
    <citation type="journal article" date="2013" name="Mol. Plant Microbe Interact.">
        <title>Global aspects of pacC regulation of pathogenicity genes in Colletotrichum gloeosporioides as revealed by transcriptome analysis.</title>
        <authorList>
            <person name="Alkan N."/>
            <person name="Meng X."/>
            <person name="Friedlander G."/>
            <person name="Reuveni E."/>
            <person name="Sukno S."/>
            <person name="Sherman A."/>
            <person name="Thon M."/>
            <person name="Fluhr R."/>
            <person name="Prusky D."/>
        </authorList>
    </citation>
    <scope>NUCLEOTIDE SEQUENCE [LARGE SCALE GENOMIC DNA]</scope>
    <source>
        <strain evidence="10">Cg-14</strain>
    </source>
</reference>
<protein>
    <recommendedName>
        <fullName evidence="8">Peptidase A1 domain-containing protein</fullName>
    </recommendedName>
</protein>
<sequence length="545" mass="58697">MYGLLIGLGATLALASCDVEPLALPIQDVQVDPNVPDSYMRGIPAKVGTLSQNIVMLPWAELNNTWIYNTNPNCDSSIIWNDEICEVRRGNLFREDDSTTFIKATDIVSAGGAPEEITTAGTEIGVKKLISTSIGGTDDLDVGSTSLNNTPIGIPTLRWDNGYTMLHALGLGANSTYLTSLAQASQLGSRVWSIFWGRMWSNNGIDGSLVLGGYDSEKVTGKNFTQRLDYSESTGCWTGMKVTVTDVQVNFRDGSDKSIMPLNTALQCCIVPHRHLLWEAPGTFVDAFENVTNSKDTGVSFGLHWSARTFAAGDAFDGDLTFYLSSGLQVRVPNNQYIVPYVDIERNGSRSISKSTKELLISGLSDQPATLGRYFLTAAYLMVDHDSETFTMWQANPTTRSSLVKVTSDKSNCGKPQTSRVAVFPTSTATSGSDASGGLSSSGEQSSLSTGAIAGIAVGGVAGLAAVGLGIFCFLRAKKRKTVPSMPPPYNPEYTTAVAQEAWPKYGHTQGTSYEVQGSQGYQASELRGQDHFVYEMDEGNSQRR</sequence>
<name>T0KCF9_COLGC</name>
<feature type="region of interest" description="Disordered" evidence="5">
    <location>
        <begin position="409"/>
        <end position="444"/>
    </location>
</feature>
<feature type="signal peptide" evidence="7">
    <location>
        <begin position="1"/>
        <end position="15"/>
    </location>
</feature>
<dbReference type="EMBL" id="AMYD01001457">
    <property type="protein sequence ID" value="EQB53087.1"/>
    <property type="molecule type" value="Genomic_DNA"/>
</dbReference>
<dbReference type="CDD" id="cd12087">
    <property type="entry name" value="TM_EGFR-like"/>
    <property type="match status" value="1"/>
</dbReference>
<organism evidence="9 10">
    <name type="scientific">Colletotrichum gloeosporioides (strain Cg-14)</name>
    <name type="common">Anthracnose fungus</name>
    <name type="synonym">Glomerella cingulata</name>
    <dbReference type="NCBI Taxonomy" id="1237896"/>
    <lineage>
        <taxon>Eukaryota</taxon>
        <taxon>Fungi</taxon>
        <taxon>Dikarya</taxon>
        <taxon>Ascomycota</taxon>
        <taxon>Pezizomycotina</taxon>
        <taxon>Sordariomycetes</taxon>
        <taxon>Hypocreomycetidae</taxon>
        <taxon>Glomerellales</taxon>
        <taxon>Glomerellaceae</taxon>
        <taxon>Colletotrichum</taxon>
        <taxon>Colletotrichum gloeosporioides species complex</taxon>
    </lineage>
</organism>
<dbReference type="SUPFAM" id="SSF50630">
    <property type="entry name" value="Acid proteases"/>
    <property type="match status" value="1"/>
</dbReference>
<accession>T0KCF9</accession>
<feature type="compositionally biased region" description="Polar residues" evidence="5">
    <location>
        <begin position="409"/>
        <end position="420"/>
    </location>
</feature>
<evidence type="ECO:0000256" key="1">
    <source>
        <dbReference type="ARBA" id="ARBA00004167"/>
    </source>
</evidence>
<evidence type="ECO:0000313" key="10">
    <source>
        <dbReference type="Proteomes" id="UP000015530"/>
    </source>
</evidence>
<keyword evidence="7" id="KW-0732">Signal</keyword>
<dbReference type="GO" id="GO:0016020">
    <property type="term" value="C:membrane"/>
    <property type="evidence" value="ECO:0007669"/>
    <property type="project" value="UniProtKB-SubCell"/>
</dbReference>
<feature type="chain" id="PRO_5012158357" description="Peptidase A1 domain-containing protein" evidence="7">
    <location>
        <begin position="16"/>
        <end position="545"/>
    </location>
</feature>
<dbReference type="PANTHER" id="PTHR15549:SF26">
    <property type="entry name" value="AXIAL BUDDING PATTERN PROTEIN 2-RELATED"/>
    <property type="match status" value="1"/>
</dbReference>
<evidence type="ECO:0000313" key="9">
    <source>
        <dbReference type="EMBL" id="EQB53087.1"/>
    </source>
</evidence>
<feature type="transmembrane region" description="Helical" evidence="6">
    <location>
        <begin position="452"/>
        <end position="475"/>
    </location>
</feature>
<comment type="subcellular location">
    <subcellularLocation>
        <location evidence="1">Membrane</location>
        <topology evidence="1">Single-pass membrane protein</topology>
    </subcellularLocation>
</comment>
<feature type="compositionally biased region" description="Low complexity" evidence="5">
    <location>
        <begin position="426"/>
        <end position="444"/>
    </location>
</feature>
<evidence type="ECO:0000256" key="7">
    <source>
        <dbReference type="SAM" id="SignalP"/>
    </source>
</evidence>
<dbReference type="Gene3D" id="2.40.70.10">
    <property type="entry name" value="Acid Proteases"/>
    <property type="match status" value="2"/>
</dbReference>
<evidence type="ECO:0000259" key="8">
    <source>
        <dbReference type="PROSITE" id="PS51767"/>
    </source>
</evidence>